<protein>
    <submittedName>
        <fullName evidence="5">Ribonuclease Z</fullName>
    </submittedName>
</protein>
<keyword evidence="6" id="KW-1185">Reference proteome</keyword>
<evidence type="ECO:0000313" key="6">
    <source>
        <dbReference type="Proteomes" id="UP000670947"/>
    </source>
</evidence>
<dbReference type="Proteomes" id="UP000670947">
    <property type="component" value="Unassembled WGS sequence"/>
</dbReference>
<evidence type="ECO:0000259" key="4">
    <source>
        <dbReference type="SMART" id="SM00849"/>
    </source>
</evidence>
<comment type="catalytic activity">
    <reaction evidence="1">
        <text>3',5'-cyclic CMP + H2O = CMP + H(+)</text>
        <dbReference type="Rhea" id="RHEA:72675"/>
        <dbReference type="ChEBI" id="CHEBI:15377"/>
        <dbReference type="ChEBI" id="CHEBI:15378"/>
        <dbReference type="ChEBI" id="CHEBI:58003"/>
        <dbReference type="ChEBI" id="CHEBI:60377"/>
    </reaction>
    <physiologicalReaction direction="left-to-right" evidence="1">
        <dbReference type="Rhea" id="RHEA:72676"/>
    </physiologicalReaction>
</comment>
<dbReference type="Pfam" id="PF23023">
    <property type="entry name" value="Anti-Pycsar_Apyc1"/>
    <property type="match status" value="1"/>
</dbReference>
<dbReference type="InterPro" id="IPR001279">
    <property type="entry name" value="Metallo-B-lactamas"/>
</dbReference>
<organism evidence="5 6">
    <name type="scientific">Paenibacillus artemisiicola</name>
    <dbReference type="NCBI Taxonomy" id="1172618"/>
    <lineage>
        <taxon>Bacteria</taxon>
        <taxon>Bacillati</taxon>
        <taxon>Bacillota</taxon>
        <taxon>Bacilli</taxon>
        <taxon>Bacillales</taxon>
        <taxon>Paenibacillaceae</taxon>
        <taxon>Paenibacillus</taxon>
    </lineage>
</organism>
<evidence type="ECO:0000313" key="5">
    <source>
        <dbReference type="EMBL" id="MBO7743939.1"/>
    </source>
</evidence>
<dbReference type="EMBL" id="JAGGDJ010000003">
    <property type="protein sequence ID" value="MBO7743939.1"/>
    <property type="molecule type" value="Genomic_DNA"/>
</dbReference>
<sequence length="238" mass="27036">MLGTGSAFAKTYFNTNALIYTDSHTLMLDCGTTAHQSLHRLGKPLSDIDAVLISHIHADHVGGMEELAFRMKFAFGRKPLLFVPEPLAGPLWETSLKGGLLQDEFAALDDYFEVRLLQPGVRTELIPGLAAEPIRTAHIPNKISYSYVLNDDFFYSADLTFHPELLRALVEERGVRTIFHDCQLKPPGAVHTTLKELESLPLHIRERIRLMHYDDTKPQYEGKTGVMTFVEQHERYRF</sequence>
<reference evidence="5 6" key="1">
    <citation type="submission" date="2021-03" db="EMBL/GenBank/DDBJ databases">
        <title>Paenibacillus artemisicola MWE-103 whole genome sequence.</title>
        <authorList>
            <person name="Ham Y.J."/>
        </authorList>
    </citation>
    <scope>NUCLEOTIDE SEQUENCE [LARGE SCALE GENOMIC DNA]</scope>
    <source>
        <strain evidence="5 6">MWE-103</strain>
    </source>
</reference>
<proteinExistence type="predicted"/>
<gene>
    <name evidence="5" type="ORF">I8J29_07035</name>
</gene>
<dbReference type="SMART" id="SM00849">
    <property type="entry name" value="Lactamase_B"/>
    <property type="match status" value="1"/>
</dbReference>
<name>A0ABS3W6K8_9BACL</name>
<accession>A0ABS3W6K8</accession>
<evidence type="ECO:0000256" key="3">
    <source>
        <dbReference type="ARBA" id="ARBA00048505"/>
    </source>
</evidence>
<dbReference type="PANTHER" id="PTHR42663">
    <property type="entry name" value="HYDROLASE C777.06C-RELATED-RELATED"/>
    <property type="match status" value="1"/>
</dbReference>
<comment type="caution">
    <text evidence="5">The sequence shown here is derived from an EMBL/GenBank/DDBJ whole genome shotgun (WGS) entry which is preliminary data.</text>
</comment>
<dbReference type="Gene3D" id="3.60.15.10">
    <property type="entry name" value="Ribonuclease Z/Hydroxyacylglutathione hydrolase-like"/>
    <property type="match status" value="1"/>
</dbReference>
<comment type="catalytic activity">
    <reaction evidence="3">
        <text>3',5'-cyclic UMP + H2O = UMP + H(+)</text>
        <dbReference type="Rhea" id="RHEA:70575"/>
        <dbReference type="ChEBI" id="CHEBI:15377"/>
        <dbReference type="ChEBI" id="CHEBI:15378"/>
        <dbReference type="ChEBI" id="CHEBI:57865"/>
        <dbReference type="ChEBI" id="CHEBI:184387"/>
    </reaction>
    <physiologicalReaction direction="left-to-right" evidence="3">
        <dbReference type="Rhea" id="RHEA:70576"/>
    </physiologicalReaction>
</comment>
<comment type="function">
    <text evidence="2">Counteracts the endogenous Pycsar antiviral defense system. Phosphodiesterase that enables metal-dependent hydrolysis of host cyclic nucleotide Pycsar defense signals such as cCMP and cUMP.</text>
</comment>
<feature type="domain" description="Metallo-beta-lactamase" evidence="4">
    <location>
        <begin position="14"/>
        <end position="212"/>
    </location>
</feature>
<dbReference type="InterPro" id="IPR036866">
    <property type="entry name" value="RibonucZ/Hydroxyglut_hydro"/>
</dbReference>
<evidence type="ECO:0000256" key="1">
    <source>
        <dbReference type="ARBA" id="ARBA00034221"/>
    </source>
</evidence>
<dbReference type="PANTHER" id="PTHR42663:SF6">
    <property type="entry name" value="HYDROLASE C777.06C-RELATED"/>
    <property type="match status" value="1"/>
</dbReference>
<evidence type="ECO:0000256" key="2">
    <source>
        <dbReference type="ARBA" id="ARBA00034301"/>
    </source>
</evidence>
<dbReference type="SUPFAM" id="SSF56281">
    <property type="entry name" value="Metallo-hydrolase/oxidoreductase"/>
    <property type="match status" value="1"/>
</dbReference>